<dbReference type="AlphaFoldDB" id="A0A1Y5I1P9"/>
<dbReference type="Proteomes" id="UP000195557">
    <property type="component" value="Unassembled WGS sequence"/>
</dbReference>
<evidence type="ECO:0000256" key="1">
    <source>
        <dbReference type="SAM" id="MobiDB-lite"/>
    </source>
</evidence>
<reference evidence="2" key="1">
    <citation type="submission" date="2017-04" db="EMBL/GenBank/DDBJ databases">
        <title>Population genomics of picophytoplankton unveils novel chromosome hypervariability.</title>
        <authorList>
            <consortium name="DOE Joint Genome Institute"/>
            <person name="Blanc-Mathieu R."/>
            <person name="Krasovec M."/>
            <person name="Hebrard M."/>
            <person name="Yau S."/>
            <person name="Desgranges E."/>
            <person name="Martin J."/>
            <person name="Schackwitz W."/>
            <person name="Kuo A."/>
            <person name="Salin G."/>
            <person name="Donnadieu C."/>
            <person name="Desdevises Y."/>
            <person name="Sanchez-Ferandin S."/>
            <person name="Moreau H."/>
            <person name="Rivals E."/>
            <person name="Grigoriev I.V."/>
            <person name="Grimsley N."/>
            <person name="Eyre-Walker A."/>
            <person name="Piganeau G."/>
        </authorList>
    </citation>
    <scope>NUCLEOTIDE SEQUENCE [LARGE SCALE GENOMIC DNA]</scope>
    <source>
        <strain evidence="2">RCC 1115</strain>
    </source>
</reference>
<evidence type="ECO:0000313" key="2">
    <source>
        <dbReference type="EMBL" id="OUS43436.1"/>
    </source>
</evidence>
<dbReference type="EMBL" id="KZ155832">
    <property type="protein sequence ID" value="OUS43436.1"/>
    <property type="molecule type" value="Genomic_DNA"/>
</dbReference>
<feature type="compositionally biased region" description="Basic residues" evidence="1">
    <location>
        <begin position="365"/>
        <end position="375"/>
    </location>
</feature>
<sequence length="375" mass="39656">MSIVSFDLSSCSDTFAVFISSISFVISASDRFRPTISPSKRSTSSFNPSALVVAASASARARSASSNASFFTRSASPFARSLDLASSAERLASTSNRSCSLRASLNCVSTLAFPCSTSLSLSRIACDLRSNFPSAFANSTRRSIARDIAARTAGLNSARYSSAARAFPILSNLSFPRGCFVSSASSSASAGSASARVTAPELASDRRRAPSPPSRATDRAELVVVATSARFSPRSLAKTSSACLFFDETSIRFVIDAFSFPLGRPIAASTSIAAASIASRRTHADALGMRVRNALDRDVIVRRCVVECRDALVPPSADVDARDRRASTTTRATVEGYFSSPLARARVRVRARASRPSRDSSARATVKKARAGHRA</sequence>
<name>A0A1Y5I1P9_OSTTA</name>
<gene>
    <name evidence="2" type="ORF">BE221DRAFT_81122</name>
</gene>
<feature type="region of interest" description="Disordered" evidence="1">
    <location>
        <begin position="350"/>
        <end position="375"/>
    </location>
</feature>
<organism evidence="2">
    <name type="scientific">Ostreococcus tauri</name>
    <name type="common">Marine green alga</name>
    <dbReference type="NCBI Taxonomy" id="70448"/>
    <lineage>
        <taxon>Eukaryota</taxon>
        <taxon>Viridiplantae</taxon>
        <taxon>Chlorophyta</taxon>
        <taxon>Mamiellophyceae</taxon>
        <taxon>Mamiellales</taxon>
        <taxon>Bathycoccaceae</taxon>
        <taxon>Ostreococcus</taxon>
    </lineage>
</organism>
<feature type="region of interest" description="Disordered" evidence="1">
    <location>
        <begin position="198"/>
        <end position="217"/>
    </location>
</feature>
<protein>
    <submittedName>
        <fullName evidence="2">Uncharacterized protein</fullName>
    </submittedName>
</protein>
<accession>A0A1Y5I1P9</accession>
<proteinExistence type="predicted"/>